<organism evidence="1">
    <name type="scientific">marine metagenome</name>
    <dbReference type="NCBI Taxonomy" id="408172"/>
    <lineage>
        <taxon>unclassified sequences</taxon>
        <taxon>metagenomes</taxon>
        <taxon>ecological metagenomes</taxon>
    </lineage>
</organism>
<protein>
    <submittedName>
        <fullName evidence="1">Uncharacterized protein</fullName>
    </submittedName>
</protein>
<dbReference type="EMBL" id="UINC01000498">
    <property type="protein sequence ID" value="SUZ56378.1"/>
    <property type="molecule type" value="Genomic_DNA"/>
</dbReference>
<accession>A0A381NRB5</accession>
<name>A0A381NRB5_9ZZZZ</name>
<evidence type="ECO:0000313" key="1">
    <source>
        <dbReference type="EMBL" id="SUZ56378.1"/>
    </source>
</evidence>
<sequence length="27" mass="3396">MEYYHLHEKDKHLWSSFLQKSENAVKF</sequence>
<gene>
    <name evidence="1" type="ORF">METZ01_LOCUS9232</name>
</gene>
<proteinExistence type="predicted"/>
<reference evidence="1" key="1">
    <citation type="submission" date="2018-05" db="EMBL/GenBank/DDBJ databases">
        <authorList>
            <person name="Lanie J.A."/>
            <person name="Ng W.-L."/>
            <person name="Kazmierczak K.M."/>
            <person name="Andrzejewski T.M."/>
            <person name="Davidsen T.M."/>
            <person name="Wayne K.J."/>
            <person name="Tettelin H."/>
            <person name="Glass J.I."/>
            <person name="Rusch D."/>
            <person name="Podicherti R."/>
            <person name="Tsui H.-C.T."/>
            <person name="Winkler M.E."/>
        </authorList>
    </citation>
    <scope>NUCLEOTIDE SEQUENCE</scope>
</reference>
<dbReference type="AlphaFoldDB" id="A0A381NRB5"/>